<dbReference type="OrthoDB" id="2380109at2"/>
<organism evidence="1 2">
    <name type="scientific">Ammoniphilus oxalaticus</name>
    <dbReference type="NCBI Taxonomy" id="66863"/>
    <lineage>
        <taxon>Bacteria</taxon>
        <taxon>Bacillati</taxon>
        <taxon>Bacillota</taxon>
        <taxon>Bacilli</taxon>
        <taxon>Bacillales</taxon>
        <taxon>Paenibacillaceae</taxon>
        <taxon>Aneurinibacillus group</taxon>
        <taxon>Ammoniphilus</taxon>
    </lineage>
</organism>
<name>A0A419SGJ8_9BACL</name>
<reference evidence="1 2" key="1">
    <citation type="submission" date="2016-08" db="EMBL/GenBank/DDBJ databases">
        <title>Novel Firmicute Genomes.</title>
        <authorList>
            <person name="Poppleton D.I."/>
            <person name="Gribaldo S."/>
        </authorList>
    </citation>
    <scope>NUCLEOTIDE SEQUENCE [LARGE SCALE GENOMIC DNA]</scope>
    <source>
        <strain evidence="1 2">RAOx-1</strain>
    </source>
</reference>
<gene>
    <name evidence="1" type="ORF">BEP19_11545</name>
</gene>
<dbReference type="AlphaFoldDB" id="A0A419SGJ8"/>
<keyword evidence="2" id="KW-1185">Reference proteome</keyword>
<evidence type="ECO:0008006" key="3">
    <source>
        <dbReference type="Google" id="ProtNLM"/>
    </source>
</evidence>
<evidence type="ECO:0000313" key="1">
    <source>
        <dbReference type="EMBL" id="RKD22865.1"/>
    </source>
</evidence>
<dbReference type="RefSeq" id="WP_120190353.1">
    <property type="nucleotide sequence ID" value="NZ_MCHY01000009.1"/>
</dbReference>
<sequence>MREIHRVSCENPVNKMWNMFVYFESEPHVKQLFDQYYQDKYKADTARLSFQNTRKFIYYIKQGREYFHTASRSADLVKPLLLYYGMVSLLKAFILTADAHYPTHTKVLQHGMTCRKLKKLDYTFSDDEVKIQRDGLFPLVAAHLGSEQLVGEKFKMKNLLAMLPELRAAYEKTYEHVDLEPIHISKHVDYTYPYTTFYLPEHILDKCHLSYSSFIHFLNRYNHGQARFTTHDLEAPQGIIRLNWHHPEQIQVLENPTGFDNDLFIQDYKGNHYFYTKPDAAASFIPEILVHYMLMYTLGMICRYETELWGEMIFSLSSTEMFIIQEFLAINERKFPNMILNLLFQERFIFETK</sequence>
<accession>A0A419SGJ8</accession>
<proteinExistence type="predicted"/>
<dbReference type="EMBL" id="MCHY01000009">
    <property type="protein sequence ID" value="RKD22865.1"/>
    <property type="molecule type" value="Genomic_DNA"/>
</dbReference>
<dbReference type="Pfam" id="PF14175">
    <property type="entry name" value="YaaC"/>
    <property type="match status" value="1"/>
</dbReference>
<dbReference type="InterPro" id="IPR026988">
    <property type="entry name" value="YaaC-like"/>
</dbReference>
<comment type="caution">
    <text evidence="1">The sequence shown here is derived from an EMBL/GenBank/DDBJ whole genome shotgun (WGS) entry which is preliminary data.</text>
</comment>
<evidence type="ECO:0000313" key="2">
    <source>
        <dbReference type="Proteomes" id="UP000284219"/>
    </source>
</evidence>
<dbReference type="Proteomes" id="UP000284219">
    <property type="component" value="Unassembled WGS sequence"/>
</dbReference>
<protein>
    <recommendedName>
        <fullName evidence="3">YaaC-like Protein</fullName>
    </recommendedName>
</protein>